<dbReference type="PANTHER" id="PTHR23513:SF6">
    <property type="entry name" value="MAJOR FACILITATOR SUPERFAMILY ASSOCIATED DOMAIN-CONTAINING PROTEIN"/>
    <property type="match status" value="1"/>
</dbReference>
<keyword evidence="5 6" id="KW-0472">Membrane</keyword>
<evidence type="ECO:0000256" key="6">
    <source>
        <dbReference type="SAM" id="Phobius"/>
    </source>
</evidence>
<dbReference type="Pfam" id="PF07690">
    <property type="entry name" value="MFS_1"/>
    <property type="match status" value="1"/>
</dbReference>
<sequence>MPAHLEDNPSAPPDRWARNTVLFVTGQTVSLFGSMIVQFTVMWHITLETRSGMALGLFMLAAFGPQGVMSIFGGVLADRLDRKKLIIAADSLIAATTLILAILMSIGLTDLWLILTAVAIRSVGAGVQTPTVQALIPQIVPQEHLMRINGIFQTINSAMALLAPAAGAAIYASADIIAAFYLDVLTAVLGIGLLLFVGVPTVQANGDKRQSYRRELVEGMHYIRSNPLIRWLLLILTLFFLLSQAPAMVVSPLLIAESFGTEPWKLAVMQMLLSIGTMLGGILVATLLAKNSRIGLLLGSAYAVAAFTVTLGLSPNLWLYYLFTFLFGVAAPAFSAPFMTLIQQTVDPEMLGRVFSYVSIAMTLSTPAGVIIFGPLADVVSLQGLLISSGTALIVVLTLATALPSGRAVIRAAHSNSATNESKNPTGRTTQ</sequence>
<feature type="transmembrane region" description="Helical" evidence="6">
    <location>
        <begin position="354"/>
        <end position="376"/>
    </location>
</feature>
<dbReference type="GO" id="GO:0005886">
    <property type="term" value="C:plasma membrane"/>
    <property type="evidence" value="ECO:0007669"/>
    <property type="project" value="UniProtKB-SubCell"/>
</dbReference>
<evidence type="ECO:0000259" key="7">
    <source>
        <dbReference type="PROSITE" id="PS50850"/>
    </source>
</evidence>
<feature type="transmembrane region" description="Helical" evidence="6">
    <location>
        <begin position="267"/>
        <end position="289"/>
    </location>
</feature>
<feature type="transmembrane region" description="Helical" evidence="6">
    <location>
        <begin position="178"/>
        <end position="199"/>
    </location>
</feature>
<organism evidence="8 9">
    <name type="scientific">Brevibacterium luteolum</name>
    <dbReference type="NCBI Taxonomy" id="199591"/>
    <lineage>
        <taxon>Bacteria</taxon>
        <taxon>Bacillati</taxon>
        <taxon>Actinomycetota</taxon>
        <taxon>Actinomycetes</taxon>
        <taxon>Micrococcales</taxon>
        <taxon>Brevibacteriaceae</taxon>
        <taxon>Brevibacterium</taxon>
    </lineage>
</organism>
<feature type="domain" description="Major facilitator superfamily (MFS) profile" evidence="7">
    <location>
        <begin position="19"/>
        <end position="407"/>
    </location>
</feature>
<keyword evidence="3 6" id="KW-0812">Transmembrane</keyword>
<evidence type="ECO:0000256" key="5">
    <source>
        <dbReference type="ARBA" id="ARBA00023136"/>
    </source>
</evidence>
<dbReference type="SUPFAM" id="SSF103473">
    <property type="entry name" value="MFS general substrate transporter"/>
    <property type="match status" value="1"/>
</dbReference>
<evidence type="ECO:0000256" key="3">
    <source>
        <dbReference type="ARBA" id="ARBA00022692"/>
    </source>
</evidence>
<gene>
    <name evidence="8" type="ORF">EW640_10620</name>
</gene>
<feature type="transmembrane region" description="Helical" evidence="6">
    <location>
        <begin position="85"/>
        <end position="106"/>
    </location>
</feature>
<dbReference type="PROSITE" id="PS50850">
    <property type="entry name" value="MFS"/>
    <property type="match status" value="1"/>
</dbReference>
<comment type="subcellular location">
    <subcellularLocation>
        <location evidence="1">Cell membrane</location>
        <topology evidence="1">Multi-pass membrane protein</topology>
    </subcellularLocation>
</comment>
<dbReference type="KEGG" id="blut:EW640_10620"/>
<evidence type="ECO:0000313" key="8">
    <source>
        <dbReference type="EMBL" id="QIN29679.1"/>
    </source>
</evidence>
<accession>A0A6G8KY16</accession>
<feature type="transmembrane region" description="Helical" evidence="6">
    <location>
        <begin position="319"/>
        <end position="342"/>
    </location>
</feature>
<feature type="transmembrane region" description="Helical" evidence="6">
    <location>
        <begin position="21"/>
        <end position="45"/>
    </location>
</feature>
<feature type="transmembrane region" description="Helical" evidence="6">
    <location>
        <begin position="148"/>
        <end position="172"/>
    </location>
</feature>
<dbReference type="RefSeq" id="WP_165884069.1">
    <property type="nucleotide sequence ID" value="NZ_CP035810.1"/>
</dbReference>
<feature type="transmembrane region" description="Helical" evidence="6">
    <location>
        <begin position="296"/>
        <end position="313"/>
    </location>
</feature>
<dbReference type="InterPro" id="IPR020846">
    <property type="entry name" value="MFS_dom"/>
</dbReference>
<evidence type="ECO:0000256" key="1">
    <source>
        <dbReference type="ARBA" id="ARBA00004651"/>
    </source>
</evidence>
<dbReference type="PANTHER" id="PTHR23513">
    <property type="entry name" value="INTEGRAL MEMBRANE EFFLUX PROTEIN-RELATED"/>
    <property type="match status" value="1"/>
</dbReference>
<keyword evidence="4 6" id="KW-1133">Transmembrane helix</keyword>
<name>A0A6G8KY16_9MICO</name>
<dbReference type="EMBL" id="CP035810">
    <property type="protein sequence ID" value="QIN29679.1"/>
    <property type="molecule type" value="Genomic_DNA"/>
</dbReference>
<feature type="transmembrane region" description="Helical" evidence="6">
    <location>
        <begin position="231"/>
        <end position="255"/>
    </location>
</feature>
<dbReference type="Proteomes" id="UP000501518">
    <property type="component" value="Chromosome"/>
</dbReference>
<dbReference type="AlphaFoldDB" id="A0A6G8KY16"/>
<dbReference type="Gene3D" id="1.20.1250.20">
    <property type="entry name" value="MFS general substrate transporter like domains"/>
    <property type="match status" value="1"/>
</dbReference>
<dbReference type="InterPro" id="IPR036259">
    <property type="entry name" value="MFS_trans_sf"/>
</dbReference>
<evidence type="ECO:0000256" key="4">
    <source>
        <dbReference type="ARBA" id="ARBA00022989"/>
    </source>
</evidence>
<keyword evidence="2" id="KW-1003">Cell membrane</keyword>
<evidence type="ECO:0000256" key="2">
    <source>
        <dbReference type="ARBA" id="ARBA00022475"/>
    </source>
</evidence>
<dbReference type="CDD" id="cd06173">
    <property type="entry name" value="MFS_MefA_like"/>
    <property type="match status" value="1"/>
</dbReference>
<dbReference type="InterPro" id="IPR011701">
    <property type="entry name" value="MFS"/>
</dbReference>
<evidence type="ECO:0000313" key="9">
    <source>
        <dbReference type="Proteomes" id="UP000501518"/>
    </source>
</evidence>
<dbReference type="GO" id="GO:0022857">
    <property type="term" value="F:transmembrane transporter activity"/>
    <property type="evidence" value="ECO:0007669"/>
    <property type="project" value="InterPro"/>
</dbReference>
<feature type="transmembrane region" description="Helical" evidence="6">
    <location>
        <begin position="51"/>
        <end position="73"/>
    </location>
</feature>
<reference evidence="8 9" key="1">
    <citation type="submission" date="2019-02" db="EMBL/GenBank/DDBJ databases">
        <title>Complete Genome Sequence and Methylome Analysis of Brevibacterium luteolum NEB1784.</title>
        <authorList>
            <person name="Fomenkov A."/>
            <person name="Roberts R.J."/>
        </authorList>
    </citation>
    <scope>NUCLEOTIDE SEQUENCE [LARGE SCALE GENOMIC DNA]</scope>
    <source>
        <strain evidence="8 9">NEB1784</strain>
    </source>
</reference>
<proteinExistence type="predicted"/>
<feature type="transmembrane region" description="Helical" evidence="6">
    <location>
        <begin position="382"/>
        <end position="403"/>
    </location>
</feature>
<protein>
    <submittedName>
        <fullName evidence="8">MFS transporter</fullName>
    </submittedName>
</protein>